<dbReference type="CDD" id="cd01647">
    <property type="entry name" value="RT_LTR"/>
    <property type="match status" value="1"/>
</dbReference>
<dbReference type="Gene3D" id="3.30.70.270">
    <property type="match status" value="1"/>
</dbReference>
<dbReference type="GO" id="GO:0004523">
    <property type="term" value="F:RNA-DNA hybrid ribonuclease activity"/>
    <property type="evidence" value="ECO:0007669"/>
    <property type="project" value="UniProtKB-EC"/>
</dbReference>
<dbReference type="InterPro" id="IPR043128">
    <property type="entry name" value="Rev_trsase/Diguanyl_cyclase"/>
</dbReference>
<evidence type="ECO:0000256" key="1">
    <source>
        <dbReference type="ARBA" id="ARBA00010879"/>
    </source>
</evidence>
<dbReference type="Proteomes" id="UP001221898">
    <property type="component" value="Unassembled WGS sequence"/>
</dbReference>
<comment type="caution">
    <text evidence="4">The sequence shown here is derived from an EMBL/GenBank/DDBJ whole genome shotgun (WGS) entry which is preliminary data.</text>
</comment>
<sequence length="222" mass="25079">MVLGTVFRDGVFSTPLVRIFSSVTSKDRKKSFMMLRRLVLKQSSKGHRFVQVTMAGYLRHSEMDEKVSLATGADHPSVQTKDKDCNTITQHHIETNVAAPIRQRARRLPLAKWDEAEAKIPGSTWFSALDLRSGYWQVPLSLSARPKTAFTIGRGVWEFNVMLFGLCNSPATFKRLMEKLIAKANLRLNLVKCSLFRRQTSFLGHVSERGVSEDEEVGPVLQ</sequence>
<proteinExistence type="inferred from homology"/>
<dbReference type="PANTHER" id="PTHR24559:SF444">
    <property type="entry name" value="REVERSE TRANSCRIPTASE DOMAIN-CONTAINING PROTEIN"/>
    <property type="match status" value="1"/>
</dbReference>
<dbReference type="Gene3D" id="3.10.10.10">
    <property type="entry name" value="HIV Type 1 Reverse Transcriptase, subunit A, domain 1"/>
    <property type="match status" value="1"/>
</dbReference>
<organism evidence="4 5">
    <name type="scientific">Aldrovandia affinis</name>
    <dbReference type="NCBI Taxonomy" id="143900"/>
    <lineage>
        <taxon>Eukaryota</taxon>
        <taxon>Metazoa</taxon>
        <taxon>Chordata</taxon>
        <taxon>Craniata</taxon>
        <taxon>Vertebrata</taxon>
        <taxon>Euteleostomi</taxon>
        <taxon>Actinopterygii</taxon>
        <taxon>Neopterygii</taxon>
        <taxon>Teleostei</taxon>
        <taxon>Notacanthiformes</taxon>
        <taxon>Halosauridae</taxon>
        <taxon>Aldrovandia</taxon>
    </lineage>
</organism>
<reference evidence="4" key="1">
    <citation type="journal article" date="2023" name="Science">
        <title>Genome structures resolve the early diversification of teleost fishes.</title>
        <authorList>
            <person name="Parey E."/>
            <person name="Louis A."/>
            <person name="Montfort J."/>
            <person name="Bouchez O."/>
            <person name="Roques C."/>
            <person name="Iampietro C."/>
            <person name="Lluch J."/>
            <person name="Castinel A."/>
            <person name="Donnadieu C."/>
            <person name="Desvignes T."/>
            <person name="Floi Bucao C."/>
            <person name="Jouanno E."/>
            <person name="Wen M."/>
            <person name="Mejri S."/>
            <person name="Dirks R."/>
            <person name="Jansen H."/>
            <person name="Henkel C."/>
            <person name="Chen W.J."/>
            <person name="Zahm M."/>
            <person name="Cabau C."/>
            <person name="Klopp C."/>
            <person name="Thompson A.W."/>
            <person name="Robinson-Rechavi M."/>
            <person name="Braasch I."/>
            <person name="Lecointre G."/>
            <person name="Bobe J."/>
            <person name="Postlethwait J.H."/>
            <person name="Berthelot C."/>
            <person name="Roest Crollius H."/>
            <person name="Guiguen Y."/>
        </authorList>
    </citation>
    <scope>NUCLEOTIDE SEQUENCE</scope>
    <source>
        <strain evidence="4">NC1722</strain>
    </source>
</reference>
<dbReference type="InterPro" id="IPR043502">
    <property type="entry name" value="DNA/RNA_pol_sf"/>
</dbReference>
<dbReference type="Pfam" id="PF00078">
    <property type="entry name" value="RVT_1"/>
    <property type="match status" value="1"/>
</dbReference>
<dbReference type="SUPFAM" id="SSF56672">
    <property type="entry name" value="DNA/RNA polymerases"/>
    <property type="match status" value="1"/>
</dbReference>
<comment type="similarity">
    <text evidence="1">Belongs to the beta type-B retroviral polymerase family. HERV class-II K(HML-2) pol subfamily.</text>
</comment>
<gene>
    <name evidence="4" type="ORF">AAFF_G00205020</name>
</gene>
<protein>
    <recommendedName>
        <fullName evidence="2">ribonuclease H</fullName>
        <ecNumber evidence="2">3.1.26.4</ecNumber>
    </recommendedName>
</protein>
<dbReference type="InterPro" id="IPR000477">
    <property type="entry name" value="RT_dom"/>
</dbReference>
<name>A0AAD7RHS2_9TELE</name>
<dbReference type="PANTHER" id="PTHR24559">
    <property type="entry name" value="TRANSPOSON TY3-I GAG-POL POLYPROTEIN"/>
    <property type="match status" value="1"/>
</dbReference>
<feature type="domain" description="Reverse transcriptase" evidence="3">
    <location>
        <begin position="79"/>
        <end position="184"/>
    </location>
</feature>
<evidence type="ECO:0000313" key="5">
    <source>
        <dbReference type="Proteomes" id="UP001221898"/>
    </source>
</evidence>
<evidence type="ECO:0000313" key="4">
    <source>
        <dbReference type="EMBL" id="KAJ8384481.1"/>
    </source>
</evidence>
<keyword evidence="5" id="KW-1185">Reference proteome</keyword>
<dbReference type="InterPro" id="IPR053134">
    <property type="entry name" value="RNA-dir_DNA_polymerase"/>
</dbReference>
<dbReference type="EMBL" id="JAINUG010000271">
    <property type="protein sequence ID" value="KAJ8384481.1"/>
    <property type="molecule type" value="Genomic_DNA"/>
</dbReference>
<dbReference type="EC" id="3.1.26.4" evidence="2"/>
<accession>A0AAD7RHS2</accession>
<evidence type="ECO:0000259" key="3">
    <source>
        <dbReference type="Pfam" id="PF00078"/>
    </source>
</evidence>
<evidence type="ECO:0000256" key="2">
    <source>
        <dbReference type="ARBA" id="ARBA00012180"/>
    </source>
</evidence>
<dbReference type="AlphaFoldDB" id="A0AAD7RHS2"/>